<dbReference type="RefSeq" id="WP_190291614.1">
    <property type="nucleotide sequence ID" value="NZ_JABFCZ010000011.1"/>
</dbReference>
<comment type="caution">
    <text evidence="2">The sequence shown here is derived from an EMBL/GenBank/DDBJ whole genome shotgun (WGS) entry which is preliminary data.</text>
</comment>
<gene>
    <name evidence="2" type="ORF">HK439_11345</name>
</gene>
<name>A0A926P058_9HYPH</name>
<accession>A0A926P058</accession>
<reference evidence="2" key="1">
    <citation type="submission" date="2020-05" db="EMBL/GenBank/DDBJ databases">
        <title>Identification of trans-AT polyketide cluster in two marine bacteria, producers of a novel glutaramide-containing polyketide sesbanimide D and analogs.</title>
        <authorList>
            <person name="Kacar D."/>
            <person name="Rodriguez P."/>
            <person name="Canedo L."/>
            <person name="Gonzalez E."/>
            <person name="Galan B."/>
            <person name="De La Calle F."/>
            <person name="Garcia J.L."/>
        </authorList>
    </citation>
    <scope>NUCLEOTIDE SEQUENCE</scope>
    <source>
        <strain evidence="2">PHM038</strain>
    </source>
</reference>
<protein>
    <submittedName>
        <fullName evidence="2">DUF4129 domain-containing protein</fullName>
    </submittedName>
</protein>
<keyword evidence="1" id="KW-0812">Transmembrane</keyword>
<proteinExistence type="predicted"/>
<organism evidence="2 3">
    <name type="scientific">Roseibium aggregatum</name>
    <dbReference type="NCBI Taxonomy" id="187304"/>
    <lineage>
        <taxon>Bacteria</taxon>
        <taxon>Pseudomonadati</taxon>
        <taxon>Pseudomonadota</taxon>
        <taxon>Alphaproteobacteria</taxon>
        <taxon>Hyphomicrobiales</taxon>
        <taxon>Stappiaceae</taxon>
        <taxon>Roseibium</taxon>
    </lineage>
</organism>
<sequence>MHPSFLLIVLFSFLGLSAPSYGQEAVRESLEIGDAGKAYLRSIRLRGIDSDVAYFAPSAPPPDLDIKQEPVKPKPERDGFQTAIDWPTGLIAGAVLIVIAYIFLRFGGGIAVSLRRDAQNPDRKHGRSPLATPAWAERLGSYQEIVGMKDRRRALVLLTQKVLASVVAANGVLMQRSWTGREALQHIPATWTQRDILRSLVLASERVQFGGRDVSEHEFREHVFACRQILGPEAS</sequence>
<evidence type="ECO:0000313" key="2">
    <source>
        <dbReference type="EMBL" id="MBD1546860.1"/>
    </source>
</evidence>
<evidence type="ECO:0000256" key="1">
    <source>
        <dbReference type="SAM" id="Phobius"/>
    </source>
</evidence>
<keyword evidence="1" id="KW-1133">Transmembrane helix</keyword>
<dbReference type="EMBL" id="JABFCZ010000011">
    <property type="protein sequence ID" value="MBD1546860.1"/>
    <property type="molecule type" value="Genomic_DNA"/>
</dbReference>
<evidence type="ECO:0000313" key="3">
    <source>
        <dbReference type="Proteomes" id="UP000598467"/>
    </source>
</evidence>
<feature type="transmembrane region" description="Helical" evidence="1">
    <location>
        <begin position="90"/>
        <end position="114"/>
    </location>
</feature>
<keyword evidence="1" id="KW-0472">Membrane</keyword>
<dbReference type="AlphaFoldDB" id="A0A926P058"/>
<dbReference type="Proteomes" id="UP000598467">
    <property type="component" value="Unassembled WGS sequence"/>
</dbReference>